<dbReference type="AlphaFoldDB" id="A0A7U2FC11"/>
<organism evidence="1 2">
    <name type="scientific">Phaeosphaeria nodorum (strain SN15 / ATCC MYA-4574 / FGSC 10173)</name>
    <name type="common">Glume blotch fungus</name>
    <name type="synonym">Parastagonospora nodorum</name>
    <dbReference type="NCBI Taxonomy" id="321614"/>
    <lineage>
        <taxon>Eukaryota</taxon>
        <taxon>Fungi</taxon>
        <taxon>Dikarya</taxon>
        <taxon>Ascomycota</taxon>
        <taxon>Pezizomycotina</taxon>
        <taxon>Dothideomycetes</taxon>
        <taxon>Pleosporomycetidae</taxon>
        <taxon>Pleosporales</taxon>
        <taxon>Pleosporineae</taxon>
        <taxon>Phaeosphaeriaceae</taxon>
        <taxon>Parastagonospora</taxon>
    </lineage>
</organism>
<sequence>MSVSWDAQSREDCDPKPSRHIRTRCFLRYQFQECARVLHRIAGKRHAAREGISVRRLMLALMLSAPASPHWPVAPARFCESLVPGLALSLRAQYKSPTFPPRCLNSLFHPTRLYTNKHKTVNKMAAF</sequence>
<name>A0A7U2FC11_PHANO</name>
<dbReference type="EMBL" id="CP069032">
    <property type="protein sequence ID" value="QRD00191.1"/>
    <property type="molecule type" value="Genomic_DNA"/>
</dbReference>
<evidence type="ECO:0000313" key="2">
    <source>
        <dbReference type="Proteomes" id="UP000663193"/>
    </source>
</evidence>
<keyword evidence="2" id="KW-1185">Reference proteome</keyword>
<accession>A0A7U2FC11</accession>
<dbReference type="Proteomes" id="UP000663193">
    <property type="component" value="Chromosome 10"/>
</dbReference>
<evidence type="ECO:0000313" key="1">
    <source>
        <dbReference type="EMBL" id="QRD00191.1"/>
    </source>
</evidence>
<protein>
    <submittedName>
        <fullName evidence="1">Uncharacterized protein</fullName>
    </submittedName>
</protein>
<proteinExistence type="predicted"/>
<reference evidence="2" key="1">
    <citation type="journal article" date="2021" name="BMC Genomics">
        <title>Chromosome-level genome assembly and manually-curated proteome of model necrotroph Parastagonospora nodorum Sn15 reveals a genome-wide trove of candidate effector homologs, and redundancy of virulence-related functions within an accessory chromosome.</title>
        <authorList>
            <person name="Bertazzoni S."/>
            <person name="Jones D.A.B."/>
            <person name="Phan H.T."/>
            <person name="Tan K.-C."/>
            <person name="Hane J.K."/>
        </authorList>
    </citation>
    <scope>NUCLEOTIDE SEQUENCE [LARGE SCALE GENOMIC DNA]</scope>
    <source>
        <strain evidence="2">SN15 / ATCC MYA-4574 / FGSC 10173)</strain>
    </source>
</reference>
<gene>
    <name evidence="1" type="ORF">JI435_414740</name>
</gene>
<dbReference type="VEuPathDB" id="FungiDB:JI435_414740"/>